<sequence>MLSEQSSLSGGNAEKLELDGFDMWRQLSFSAKSLRVELLYNYDYRFSNAAALRNSRYKLVLDGTGFFNERYTILGGSNPCQDLDSMLYQSTVAGVLKKLYKRKHLAFSKNWREKATLGCGRQKSNFSPGSCVYLFDIVNDPCELNNLASVHPNVVASLKKRIDAYRAGAVPTLNNLTIDLASFPENHNGVWAPWVTS</sequence>
<evidence type="ECO:0000313" key="2">
    <source>
        <dbReference type="Proteomes" id="UP000821865"/>
    </source>
</evidence>
<accession>A0ACB8DER6</accession>
<organism evidence="1 2">
    <name type="scientific">Dermacentor silvarum</name>
    <name type="common">Tick</name>
    <dbReference type="NCBI Taxonomy" id="543639"/>
    <lineage>
        <taxon>Eukaryota</taxon>
        <taxon>Metazoa</taxon>
        <taxon>Ecdysozoa</taxon>
        <taxon>Arthropoda</taxon>
        <taxon>Chelicerata</taxon>
        <taxon>Arachnida</taxon>
        <taxon>Acari</taxon>
        <taxon>Parasitiformes</taxon>
        <taxon>Ixodida</taxon>
        <taxon>Ixodoidea</taxon>
        <taxon>Ixodidae</taxon>
        <taxon>Rhipicephalinae</taxon>
        <taxon>Dermacentor</taxon>
    </lineage>
</organism>
<proteinExistence type="predicted"/>
<keyword evidence="2" id="KW-1185">Reference proteome</keyword>
<comment type="caution">
    <text evidence="1">The sequence shown here is derived from an EMBL/GenBank/DDBJ whole genome shotgun (WGS) entry which is preliminary data.</text>
</comment>
<name>A0ACB8DER6_DERSI</name>
<evidence type="ECO:0000313" key="1">
    <source>
        <dbReference type="EMBL" id="KAH7966457.1"/>
    </source>
</evidence>
<dbReference type="EMBL" id="CM023471">
    <property type="protein sequence ID" value="KAH7966457.1"/>
    <property type="molecule type" value="Genomic_DNA"/>
</dbReference>
<reference evidence="1" key="1">
    <citation type="submission" date="2020-05" db="EMBL/GenBank/DDBJ databases">
        <title>Large-scale comparative analyses of tick genomes elucidate their genetic diversity and vector capacities.</title>
        <authorList>
            <person name="Jia N."/>
            <person name="Wang J."/>
            <person name="Shi W."/>
            <person name="Du L."/>
            <person name="Sun Y."/>
            <person name="Zhan W."/>
            <person name="Jiang J."/>
            <person name="Wang Q."/>
            <person name="Zhang B."/>
            <person name="Ji P."/>
            <person name="Sakyi L.B."/>
            <person name="Cui X."/>
            <person name="Yuan T."/>
            <person name="Jiang B."/>
            <person name="Yang W."/>
            <person name="Lam T.T.-Y."/>
            <person name="Chang Q."/>
            <person name="Ding S."/>
            <person name="Wang X."/>
            <person name="Zhu J."/>
            <person name="Ruan X."/>
            <person name="Zhao L."/>
            <person name="Wei J."/>
            <person name="Que T."/>
            <person name="Du C."/>
            <person name="Cheng J."/>
            <person name="Dai P."/>
            <person name="Han X."/>
            <person name="Huang E."/>
            <person name="Gao Y."/>
            <person name="Liu J."/>
            <person name="Shao H."/>
            <person name="Ye R."/>
            <person name="Li L."/>
            <person name="Wei W."/>
            <person name="Wang X."/>
            <person name="Wang C."/>
            <person name="Yang T."/>
            <person name="Huo Q."/>
            <person name="Li W."/>
            <person name="Guo W."/>
            <person name="Chen H."/>
            <person name="Zhou L."/>
            <person name="Ni X."/>
            <person name="Tian J."/>
            <person name="Zhou Y."/>
            <person name="Sheng Y."/>
            <person name="Liu T."/>
            <person name="Pan Y."/>
            <person name="Xia L."/>
            <person name="Li J."/>
            <person name="Zhao F."/>
            <person name="Cao W."/>
        </authorList>
    </citation>
    <scope>NUCLEOTIDE SEQUENCE</scope>
    <source>
        <strain evidence="1">Dsil-2018</strain>
    </source>
</reference>
<gene>
    <name evidence="1" type="ORF">HPB49_016423</name>
</gene>
<protein>
    <submittedName>
        <fullName evidence="1">Uncharacterized protein</fullName>
    </submittedName>
</protein>
<dbReference type="Proteomes" id="UP000821865">
    <property type="component" value="Chromosome 2"/>
</dbReference>